<proteinExistence type="predicted"/>
<protein>
    <submittedName>
        <fullName evidence="1">Uncharacterized protein</fullName>
    </submittedName>
</protein>
<evidence type="ECO:0000313" key="2">
    <source>
        <dbReference type="Proteomes" id="UP000233618"/>
    </source>
</evidence>
<evidence type="ECO:0000313" key="1">
    <source>
        <dbReference type="EMBL" id="PKQ67716.1"/>
    </source>
</evidence>
<gene>
    <name evidence="1" type="ORF">BZG01_06515</name>
</gene>
<sequence>MALLARLGKSNVEALQAINFDLSLCDKATEEYERISNLLAIKDSKMYIPDEMLLIRNKAFTLLKQVVDEIRRYGKFVFRDKPGIVKAYQSEHHCKRNAEYYNNKKNNSSQS</sequence>
<dbReference type="Proteomes" id="UP000233618">
    <property type="component" value="Unassembled WGS sequence"/>
</dbReference>
<dbReference type="RefSeq" id="WP_101309031.1">
    <property type="nucleotide sequence ID" value="NZ_MVDE01000007.1"/>
</dbReference>
<organism evidence="1 2">
    <name type="scientific">Labilibaculum manganireducens</name>
    <dbReference type="NCBI Taxonomy" id="1940525"/>
    <lineage>
        <taxon>Bacteria</taxon>
        <taxon>Pseudomonadati</taxon>
        <taxon>Bacteroidota</taxon>
        <taxon>Bacteroidia</taxon>
        <taxon>Marinilabiliales</taxon>
        <taxon>Marinifilaceae</taxon>
        <taxon>Labilibaculum</taxon>
    </lineage>
</organism>
<accession>A0A2N3IBM2</accession>
<keyword evidence="2" id="KW-1185">Reference proteome</keyword>
<comment type="caution">
    <text evidence="1">The sequence shown here is derived from an EMBL/GenBank/DDBJ whole genome shotgun (WGS) entry which is preliminary data.</text>
</comment>
<name>A0A2N3IBM2_9BACT</name>
<dbReference type="AlphaFoldDB" id="A0A2N3IBM2"/>
<dbReference type="EMBL" id="MVDE01000007">
    <property type="protein sequence ID" value="PKQ67716.1"/>
    <property type="molecule type" value="Genomic_DNA"/>
</dbReference>
<reference evidence="1 2" key="1">
    <citation type="journal article" date="2017" name="Front. Microbiol.">
        <title>Labilibaculum manganireducens gen. nov., sp. nov. and Labilibaculum filiforme sp. nov., Novel Bacteroidetes Isolated from Subsurface Sediments of the Baltic Sea.</title>
        <authorList>
            <person name="Vandieken V."/>
            <person name="Marshall I.P."/>
            <person name="Niemann H."/>
            <person name="Engelen B."/>
            <person name="Cypionka H."/>
        </authorList>
    </citation>
    <scope>NUCLEOTIDE SEQUENCE [LARGE SCALE GENOMIC DNA]</scope>
    <source>
        <strain evidence="1 2">59.10-2M</strain>
    </source>
</reference>